<dbReference type="PANTHER" id="PTHR15348:SF17">
    <property type="entry name" value="AT-RICH INTERACTIVE DOMAIN-CONTAINING PROTEIN 5"/>
    <property type="match status" value="1"/>
</dbReference>
<dbReference type="GO" id="GO:0005634">
    <property type="term" value="C:nucleus"/>
    <property type="evidence" value="ECO:0007669"/>
    <property type="project" value="TreeGrafter"/>
</dbReference>
<keyword evidence="3" id="KW-0804">Transcription</keyword>
<dbReference type="PROSITE" id="PS51011">
    <property type="entry name" value="ARID"/>
    <property type="match status" value="1"/>
</dbReference>
<dbReference type="GO" id="GO:0006357">
    <property type="term" value="P:regulation of transcription by RNA polymerase II"/>
    <property type="evidence" value="ECO:0007669"/>
    <property type="project" value="InterPro"/>
</dbReference>
<keyword evidence="1" id="KW-0805">Transcription regulation</keyword>
<name>A0AAF0PMF1_SOLVR</name>
<dbReference type="InterPro" id="IPR045147">
    <property type="entry name" value="ARI3A/B/C"/>
</dbReference>
<dbReference type="InterPro" id="IPR001606">
    <property type="entry name" value="ARID_dom"/>
</dbReference>
<dbReference type="AlphaFoldDB" id="A0AAF0PMF1"/>
<keyword evidence="2" id="KW-0238">DNA-binding</keyword>
<evidence type="ECO:0000313" key="6">
    <source>
        <dbReference type="EMBL" id="WMV07649.1"/>
    </source>
</evidence>
<proteinExistence type="predicted"/>
<dbReference type="Pfam" id="PF01388">
    <property type="entry name" value="ARID"/>
    <property type="match status" value="1"/>
</dbReference>
<dbReference type="SUPFAM" id="SSF46774">
    <property type="entry name" value="ARID-like"/>
    <property type="match status" value="1"/>
</dbReference>
<evidence type="ECO:0000256" key="4">
    <source>
        <dbReference type="ARBA" id="ARBA00023242"/>
    </source>
</evidence>
<accession>A0AAF0PMF1</accession>
<dbReference type="GO" id="GO:0003677">
    <property type="term" value="F:DNA binding"/>
    <property type="evidence" value="ECO:0007669"/>
    <property type="project" value="UniProtKB-KW"/>
</dbReference>
<dbReference type="EMBL" id="CP133612">
    <property type="protein sequence ID" value="WMV07649.1"/>
    <property type="molecule type" value="Genomic_DNA"/>
</dbReference>
<dbReference type="Gene3D" id="1.10.150.60">
    <property type="entry name" value="ARID DNA-binding domain"/>
    <property type="match status" value="1"/>
</dbReference>
<keyword evidence="4" id="KW-0539">Nucleus</keyword>
<protein>
    <recommendedName>
        <fullName evidence="5">ARID domain-containing protein</fullName>
    </recommendedName>
</protein>
<dbReference type="PANTHER" id="PTHR15348">
    <property type="entry name" value="AT-RICH INTERACTIVE DOMAIN-CONTAINING PROTEIN ARID DOMAIN- CONTAINING PROTEIN DEAD RINGER PROTEIN B-CELL REGULATOR OF IGH TRANSCRIPTION BRIGHT"/>
    <property type="match status" value="1"/>
</dbReference>
<organism evidence="6 7">
    <name type="scientific">Solanum verrucosum</name>
    <dbReference type="NCBI Taxonomy" id="315347"/>
    <lineage>
        <taxon>Eukaryota</taxon>
        <taxon>Viridiplantae</taxon>
        <taxon>Streptophyta</taxon>
        <taxon>Embryophyta</taxon>
        <taxon>Tracheophyta</taxon>
        <taxon>Spermatophyta</taxon>
        <taxon>Magnoliopsida</taxon>
        <taxon>eudicotyledons</taxon>
        <taxon>Gunneridae</taxon>
        <taxon>Pentapetalae</taxon>
        <taxon>asterids</taxon>
        <taxon>lamiids</taxon>
        <taxon>Solanales</taxon>
        <taxon>Solanaceae</taxon>
        <taxon>Solanoideae</taxon>
        <taxon>Solaneae</taxon>
        <taxon>Solanum</taxon>
    </lineage>
</organism>
<sequence length="101" mass="11402">MKTNATTVTTDGDAKSDEFPKVTIEVMDYSAFIGEDDEGSPEDQAAFIGKLGTFYRQKAMEFKPPRFYGHQLSCIKLWKSVIILGGYDRVSLLFCTFILLF</sequence>
<dbReference type="Proteomes" id="UP001234989">
    <property type="component" value="Chromosome 1"/>
</dbReference>
<evidence type="ECO:0000259" key="5">
    <source>
        <dbReference type="PROSITE" id="PS51011"/>
    </source>
</evidence>
<evidence type="ECO:0000313" key="7">
    <source>
        <dbReference type="Proteomes" id="UP001234989"/>
    </source>
</evidence>
<gene>
    <name evidence="6" type="ORF">MTR67_001034</name>
</gene>
<reference evidence="6" key="1">
    <citation type="submission" date="2023-08" db="EMBL/GenBank/DDBJ databases">
        <title>A de novo genome assembly of Solanum verrucosum Schlechtendal, a Mexican diploid species geographically isolated from the other diploid A-genome species in potato relatives.</title>
        <authorList>
            <person name="Hosaka K."/>
        </authorList>
    </citation>
    <scope>NUCLEOTIDE SEQUENCE</scope>
    <source>
        <tissue evidence="6">Young leaves</tissue>
    </source>
</reference>
<evidence type="ECO:0000256" key="1">
    <source>
        <dbReference type="ARBA" id="ARBA00023015"/>
    </source>
</evidence>
<keyword evidence="7" id="KW-1185">Reference proteome</keyword>
<evidence type="ECO:0000256" key="3">
    <source>
        <dbReference type="ARBA" id="ARBA00023163"/>
    </source>
</evidence>
<feature type="domain" description="ARID" evidence="5">
    <location>
        <begin position="41"/>
        <end position="101"/>
    </location>
</feature>
<dbReference type="InterPro" id="IPR036431">
    <property type="entry name" value="ARID_dom_sf"/>
</dbReference>
<evidence type="ECO:0000256" key="2">
    <source>
        <dbReference type="ARBA" id="ARBA00023125"/>
    </source>
</evidence>